<reference evidence="4" key="2">
    <citation type="submission" date="2020-06" db="EMBL/GenBank/DDBJ databases">
        <title>Helianthus annuus Genome sequencing and assembly Release 2.</title>
        <authorList>
            <person name="Gouzy J."/>
            <person name="Langlade N."/>
            <person name="Munos S."/>
        </authorList>
    </citation>
    <scope>NUCLEOTIDE SEQUENCE</scope>
    <source>
        <tissue evidence="4">Leaves</tissue>
    </source>
</reference>
<dbReference type="InterPro" id="IPR002182">
    <property type="entry name" value="NB-ARC"/>
</dbReference>
<dbReference type="InterPro" id="IPR027417">
    <property type="entry name" value="P-loop_NTPase"/>
</dbReference>
<dbReference type="PANTHER" id="PTHR36766:SF52">
    <property type="entry name" value="LATE BLIGHT RESISTANCE PROTEIN HOMOLOG R1B-8"/>
    <property type="match status" value="1"/>
</dbReference>
<dbReference type="Gramene" id="mRNA:HanXRQr2_Chr17g0806161">
    <property type="protein sequence ID" value="mRNA:HanXRQr2_Chr17g0806161"/>
    <property type="gene ID" value="HanXRQr2_Chr17g0806161"/>
</dbReference>
<evidence type="ECO:0000256" key="2">
    <source>
        <dbReference type="SAM" id="MobiDB-lite"/>
    </source>
</evidence>
<keyword evidence="1" id="KW-0611">Plant defense</keyword>
<dbReference type="EMBL" id="MNCJ02000332">
    <property type="protein sequence ID" value="KAF5755736.1"/>
    <property type="molecule type" value="Genomic_DNA"/>
</dbReference>
<accession>A0A9K3DKU4</accession>
<protein>
    <submittedName>
        <fullName evidence="4">P-loop containing nucleoside triphosphate hydrolase</fullName>
    </submittedName>
</protein>
<dbReference type="FunFam" id="3.40.50.300:FF:001091">
    <property type="entry name" value="Probable disease resistance protein At1g61300"/>
    <property type="match status" value="1"/>
</dbReference>
<dbReference type="Gene3D" id="3.40.50.300">
    <property type="entry name" value="P-loop containing nucleotide triphosphate hydrolases"/>
    <property type="match status" value="1"/>
</dbReference>
<feature type="domain" description="NB-ARC" evidence="3">
    <location>
        <begin position="43"/>
        <end position="203"/>
    </location>
</feature>
<dbReference type="PRINTS" id="PR00364">
    <property type="entry name" value="DISEASERSIST"/>
</dbReference>
<dbReference type="GO" id="GO:0043531">
    <property type="term" value="F:ADP binding"/>
    <property type="evidence" value="ECO:0007669"/>
    <property type="project" value="InterPro"/>
</dbReference>
<dbReference type="GO" id="GO:0006952">
    <property type="term" value="P:defense response"/>
    <property type="evidence" value="ECO:0007669"/>
    <property type="project" value="UniProtKB-KW"/>
</dbReference>
<feature type="region of interest" description="Disordered" evidence="2">
    <location>
        <begin position="1"/>
        <end position="26"/>
    </location>
</feature>
<keyword evidence="4" id="KW-0378">Hydrolase</keyword>
<evidence type="ECO:0000313" key="4">
    <source>
        <dbReference type="EMBL" id="KAF5755736.1"/>
    </source>
</evidence>
<dbReference type="GO" id="GO:0016787">
    <property type="term" value="F:hydrolase activity"/>
    <property type="evidence" value="ECO:0007669"/>
    <property type="project" value="UniProtKB-KW"/>
</dbReference>
<sequence>MSMKIDSKKMVSSPRPQTTLNQSATASRGSKKVLDEIFVVIDHDLELIRDKLLEDQKKVDVVSIVGMGGIGKSTLASKVFNDGYVKHHFHVRVWVTISQTYDKRDVLTQILESILAQLDLKKYTDSELHEKVHKHLNLKKANDSLLRELVHENLMGKRYLIVIDDIWHIETWDNLKVFFPHDNIGSRILLTSRQTKVAKRQIQMDCDI</sequence>
<dbReference type="AlphaFoldDB" id="A0A9K3DKU4"/>
<dbReference type="PANTHER" id="PTHR36766">
    <property type="entry name" value="PLANT BROAD-SPECTRUM MILDEW RESISTANCE PROTEIN RPW8"/>
    <property type="match status" value="1"/>
</dbReference>
<evidence type="ECO:0000256" key="1">
    <source>
        <dbReference type="ARBA" id="ARBA00022821"/>
    </source>
</evidence>
<name>A0A9K3DKU4_HELAN</name>
<organism evidence="4 5">
    <name type="scientific">Helianthus annuus</name>
    <name type="common">Common sunflower</name>
    <dbReference type="NCBI Taxonomy" id="4232"/>
    <lineage>
        <taxon>Eukaryota</taxon>
        <taxon>Viridiplantae</taxon>
        <taxon>Streptophyta</taxon>
        <taxon>Embryophyta</taxon>
        <taxon>Tracheophyta</taxon>
        <taxon>Spermatophyta</taxon>
        <taxon>Magnoliopsida</taxon>
        <taxon>eudicotyledons</taxon>
        <taxon>Gunneridae</taxon>
        <taxon>Pentapetalae</taxon>
        <taxon>asterids</taxon>
        <taxon>campanulids</taxon>
        <taxon>Asterales</taxon>
        <taxon>Asteraceae</taxon>
        <taxon>Asteroideae</taxon>
        <taxon>Heliantheae alliance</taxon>
        <taxon>Heliantheae</taxon>
        <taxon>Helianthus</taxon>
    </lineage>
</organism>
<feature type="compositionally biased region" description="Polar residues" evidence="2">
    <location>
        <begin position="14"/>
        <end position="26"/>
    </location>
</feature>
<keyword evidence="5" id="KW-1185">Reference proteome</keyword>
<evidence type="ECO:0000313" key="5">
    <source>
        <dbReference type="Proteomes" id="UP000215914"/>
    </source>
</evidence>
<evidence type="ECO:0000259" key="3">
    <source>
        <dbReference type="Pfam" id="PF00931"/>
    </source>
</evidence>
<gene>
    <name evidence="4" type="ORF">HanXRQr2_Chr17g0806161</name>
</gene>
<dbReference type="Proteomes" id="UP000215914">
    <property type="component" value="Unassembled WGS sequence"/>
</dbReference>
<proteinExistence type="predicted"/>
<dbReference type="Pfam" id="PF00931">
    <property type="entry name" value="NB-ARC"/>
    <property type="match status" value="1"/>
</dbReference>
<reference evidence="4" key="1">
    <citation type="journal article" date="2017" name="Nature">
        <title>The sunflower genome provides insights into oil metabolism, flowering and Asterid evolution.</title>
        <authorList>
            <person name="Badouin H."/>
            <person name="Gouzy J."/>
            <person name="Grassa C.J."/>
            <person name="Murat F."/>
            <person name="Staton S.E."/>
            <person name="Cottret L."/>
            <person name="Lelandais-Briere C."/>
            <person name="Owens G.L."/>
            <person name="Carrere S."/>
            <person name="Mayjonade B."/>
            <person name="Legrand L."/>
            <person name="Gill N."/>
            <person name="Kane N.C."/>
            <person name="Bowers J.E."/>
            <person name="Hubner S."/>
            <person name="Bellec A."/>
            <person name="Berard A."/>
            <person name="Berges H."/>
            <person name="Blanchet N."/>
            <person name="Boniface M.C."/>
            <person name="Brunel D."/>
            <person name="Catrice O."/>
            <person name="Chaidir N."/>
            <person name="Claudel C."/>
            <person name="Donnadieu C."/>
            <person name="Faraut T."/>
            <person name="Fievet G."/>
            <person name="Helmstetter N."/>
            <person name="King M."/>
            <person name="Knapp S.J."/>
            <person name="Lai Z."/>
            <person name="Le Paslier M.C."/>
            <person name="Lippi Y."/>
            <person name="Lorenzon L."/>
            <person name="Mandel J.R."/>
            <person name="Marage G."/>
            <person name="Marchand G."/>
            <person name="Marquand E."/>
            <person name="Bret-Mestries E."/>
            <person name="Morien E."/>
            <person name="Nambeesan S."/>
            <person name="Nguyen T."/>
            <person name="Pegot-Espagnet P."/>
            <person name="Pouilly N."/>
            <person name="Raftis F."/>
            <person name="Sallet E."/>
            <person name="Schiex T."/>
            <person name="Thomas J."/>
            <person name="Vandecasteele C."/>
            <person name="Vares D."/>
            <person name="Vear F."/>
            <person name="Vautrin S."/>
            <person name="Crespi M."/>
            <person name="Mangin B."/>
            <person name="Burke J.M."/>
            <person name="Salse J."/>
            <person name="Munos S."/>
            <person name="Vincourt P."/>
            <person name="Rieseberg L.H."/>
            <person name="Langlade N.B."/>
        </authorList>
    </citation>
    <scope>NUCLEOTIDE SEQUENCE</scope>
    <source>
        <tissue evidence="4">Leaves</tissue>
    </source>
</reference>
<dbReference type="SUPFAM" id="SSF52540">
    <property type="entry name" value="P-loop containing nucleoside triphosphate hydrolases"/>
    <property type="match status" value="1"/>
</dbReference>
<comment type="caution">
    <text evidence="4">The sequence shown here is derived from an EMBL/GenBank/DDBJ whole genome shotgun (WGS) entry which is preliminary data.</text>
</comment>